<proteinExistence type="predicted"/>
<evidence type="ECO:0000256" key="1">
    <source>
        <dbReference type="SAM" id="MobiDB-lite"/>
    </source>
</evidence>
<keyword evidence="4" id="KW-1185">Reference proteome</keyword>
<gene>
    <name evidence="3" type="ORF">JKP88DRAFT_301904</name>
</gene>
<name>A0A835ZDK5_9STRA</name>
<dbReference type="SMART" id="SM00108">
    <property type="entry name" value="B_lectin"/>
    <property type="match status" value="1"/>
</dbReference>
<comment type="caution">
    <text evidence="3">The sequence shown here is derived from an EMBL/GenBank/DDBJ whole genome shotgun (WGS) entry which is preliminary data.</text>
</comment>
<feature type="region of interest" description="Disordered" evidence="1">
    <location>
        <begin position="1"/>
        <end position="23"/>
    </location>
</feature>
<sequence length="347" mass="37587">MSTKRKAAGGEDGASTEAAAGVQSDRDVVGVEAFVKRMREKAESRALKNYEPVLEAMMRHLDAAPRWQFAREVQGKYYDKHEICWMVVGYGWSGKVVSELVIWDQNWGTENLRAFRHEPMQAATRAAIEGTYFDDCHPPDALICDASLVDAVNAFVMIANAFEKAKDLDLAAKLSTHKVAEALWPLAFMIVIAGGATSQDDLQGDLLKWCEPPAHGDTLAGGQFLIHDAYLMSANGRNTLHMTEEGLSLYHGTCEVWNACKPDDDDDDEPIKTVMRRDGNLVILDKAGKELWSSGTAGHPGASLVIQDDGQLAICAGHGTSSSDQQGGANPIWSAPIGGSAQGEKRG</sequence>
<dbReference type="InterPro" id="IPR036426">
    <property type="entry name" value="Bulb-type_lectin_dom_sf"/>
</dbReference>
<dbReference type="SUPFAM" id="SSF51110">
    <property type="entry name" value="alpha-D-mannose-specific plant lectins"/>
    <property type="match status" value="1"/>
</dbReference>
<feature type="domain" description="Bulb-type lectin" evidence="2">
    <location>
        <begin position="216"/>
        <end position="327"/>
    </location>
</feature>
<accession>A0A835ZDK5</accession>
<dbReference type="PROSITE" id="PS50927">
    <property type="entry name" value="BULB_LECTIN"/>
    <property type="match status" value="1"/>
</dbReference>
<dbReference type="Gene3D" id="2.90.10.10">
    <property type="entry name" value="Bulb-type lectin domain"/>
    <property type="match status" value="1"/>
</dbReference>
<organism evidence="3 4">
    <name type="scientific">Tribonema minus</name>
    <dbReference type="NCBI Taxonomy" id="303371"/>
    <lineage>
        <taxon>Eukaryota</taxon>
        <taxon>Sar</taxon>
        <taxon>Stramenopiles</taxon>
        <taxon>Ochrophyta</taxon>
        <taxon>PX clade</taxon>
        <taxon>Xanthophyceae</taxon>
        <taxon>Tribonematales</taxon>
        <taxon>Tribonemataceae</taxon>
        <taxon>Tribonema</taxon>
    </lineage>
</organism>
<dbReference type="AlphaFoldDB" id="A0A835ZDK5"/>
<feature type="region of interest" description="Disordered" evidence="1">
    <location>
        <begin position="317"/>
        <end position="347"/>
    </location>
</feature>
<evidence type="ECO:0000313" key="4">
    <source>
        <dbReference type="Proteomes" id="UP000664859"/>
    </source>
</evidence>
<reference evidence="3" key="1">
    <citation type="submission" date="2021-02" db="EMBL/GenBank/DDBJ databases">
        <title>First Annotated Genome of the Yellow-green Alga Tribonema minus.</title>
        <authorList>
            <person name="Mahan K.M."/>
        </authorList>
    </citation>
    <scope>NUCLEOTIDE SEQUENCE</scope>
    <source>
        <strain evidence="3">UTEX B ZZ1240</strain>
    </source>
</reference>
<evidence type="ECO:0000313" key="3">
    <source>
        <dbReference type="EMBL" id="KAG5189380.1"/>
    </source>
</evidence>
<protein>
    <recommendedName>
        <fullName evidence="2">Bulb-type lectin domain-containing protein</fullName>
    </recommendedName>
</protein>
<dbReference type="EMBL" id="JAFCMP010000051">
    <property type="protein sequence ID" value="KAG5189380.1"/>
    <property type="molecule type" value="Genomic_DNA"/>
</dbReference>
<feature type="compositionally biased region" description="Polar residues" evidence="1">
    <location>
        <begin position="319"/>
        <end position="328"/>
    </location>
</feature>
<evidence type="ECO:0000259" key="2">
    <source>
        <dbReference type="PROSITE" id="PS50927"/>
    </source>
</evidence>
<dbReference type="InterPro" id="IPR001480">
    <property type="entry name" value="Bulb-type_lectin_dom"/>
</dbReference>
<dbReference type="Proteomes" id="UP000664859">
    <property type="component" value="Unassembled WGS sequence"/>
</dbReference>
<dbReference type="OrthoDB" id="1884773at2759"/>